<evidence type="ECO:0000256" key="1">
    <source>
        <dbReference type="ARBA" id="ARBA00007692"/>
    </source>
</evidence>
<keyword evidence="2" id="KW-0805">Transcription regulation</keyword>
<dbReference type="Proteomes" id="UP001055712">
    <property type="component" value="Unassembled WGS sequence"/>
</dbReference>
<reference evidence="5" key="2">
    <citation type="submission" date="2020-11" db="EMBL/GenBank/DDBJ databases">
        <authorList>
            <person name="Cecchin M."/>
            <person name="Marcolungo L."/>
            <person name="Rossato M."/>
            <person name="Girolomoni L."/>
            <person name="Cosentino E."/>
            <person name="Cuine S."/>
            <person name="Li-Beisson Y."/>
            <person name="Delledonne M."/>
            <person name="Ballottari M."/>
        </authorList>
    </citation>
    <scope>NUCLEOTIDE SEQUENCE</scope>
    <source>
        <strain evidence="5">211/11P</strain>
        <tissue evidence="5">Whole cell</tissue>
    </source>
</reference>
<dbReference type="InterPro" id="IPR038538">
    <property type="entry name" value="MTERF_sf"/>
</dbReference>
<comment type="caution">
    <text evidence="5">The sequence shown here is derived from an EMBL/GenBank/DDBJ whole genome shotgun (WGS) entry which is preliminary data.</text>
</comment>
<dbReference type="Pfam" id="PF02536">
    <property type="entry name" value="mTERF"/>
    <property type="match status" value="1"/>
</dbReference>
<gene>
    <name evidence="5" type="ORF">D9Q98_010331</name>
</gene>
<comment type="similarity">
    <text evidence="1">Belongs to the mTERF family.</text>
</comment>
<keyword evidence="2" id="KW-0806">Transcription termination</keyword>
<keyword evidence="3" id="KW-0809">Transit peptide</keyword>
<name>A0A9D4YV63_CHLVU</name>
<keyword evidence="6" id="KW-1185">Reference proteome</keyword>
<reference evidence="5" key="1">
    <citation type="journal article" date="2019" name="Plant J.">
        <title>Chlorella vulgaris genome assembly and annotation reveals the molecular basis for metabolic acclimation to high light conditions.</title>
        <authorList>
            <person name="Cecchin M."/>
            <person name="Marcolungo L."/>
            <person name="Rossato M."/>
            <person name="Girolomoni L."/>
            <person name="Cosentino E."/>
            <person name="Cuine S."/>
            <person name="Li-Beisson Y."/>
            <person name="Delledonne M."/>
            <person name="Ballottari M."/>
        </authorList>
    </citation>
    <scope>NUCLEOTIDE SEQUENCE</scope>
    <source>
        <strain evidence="5">211/11P</strain>
    </source>
</reference>
<evidence type="ECO:0000256" key="2">
    <source>
        <dbReference type="ARBA" id="ARBA00022472"/>
    </source>
</evidence>
<organism evidence="5 6">
    <name type="scientific">Chlorella vulgaris</name>
    <name type="common">Green alga</name>
    <dbReference type="NCBI Taxonomy" id="3077"/>
    <lineage>
        <taxon>Eukaryota</taxon>
        <taxon>Viridiplantae</taxon>
        <taxon>Chlorophyta</taxon>
        <taxon>core chlorophytes</taxon>
        <taxon>Trebouxiophyceae</taxon>
        <taxon>Chlorellales</taxon>
        <taxon>Chlorellaceae</taxon>
        <taxon>Chlorella clade</taxon>
        <taxon>Chlorella</taxon>
    </lineage>
</organism>
<proteinExistence type="inferred from homology"/>
<evidence type="ECO:0000256" key="4">
    <source>
        <dbReference type="SAM" id="MobiDB-lite"/>
    </source>
</evidence>
<protein>
    <submittedName>
        <fullName evidence="5">Uncharacterized protein</fullName>
    </submittedName>
</protein>
<dbReference type="GO" id="GO:0006353">
    <property type="term" value="P:DNA-templated transcription termination"/>
    <property type="evidence" value="ECO:0007669"/>
    <property type="project" value="UniProtKB-KW"/>
</dbReference>
<dbReference type="GO" id="GO:0003676">
    <property type="term" value="F:nucleic acid binding"/>
    <property type="evidence" value="ECO:0007669"/>
    <property type="project" value="InterPro"/>
</dbReference>
<feature type="region of interest" description="Disordered" evidence="4">
    <location>
        <begin position="367"/>
        <end position="388"/>
    </location>
</feature>
<feature type="compositionally biased region" description="Gly residues" evidence="4">
    <location>
        <begin position="377"/>
        <end position="388"/>
    </location>
</feature>
<evidence type="ECO:0000313" key="5">
    <source>
        <dbReference type="EMBL" id="KAI3427416.1"/>
    </source>
</evidence>
<dbReference type="Gene3D" id="1.25.70.10">
    <property type="entry name" value="Transcription termination factor 3, mitochondrial"/>
    <property type="match status" value="1"/>
</dbReference>
<dbReference type="AlphaFoldDB" id="A0A9D4YV63"/>
<dbReference type="EMBL" id="SIDB01000010">
    <property type="protein sequence ID" value="KAI3427416.1"/>
    <property type="molecule type" value="Genomic_DNA"/>
</dbReference>
<keyword evidence="2" id="KW-0804">Transcription</keyword>
<dbReference type="InterPro" id="IPR003690">
    <property type="entry name" value="MTERF"/>
</dbReference>
<sequence>MRLGLSARQAADCFGKQPVVAHPRSFEPAIAVLAPLLAVGSKSAGRSGEQLLGDLLKGQPSAVLLLQYRAEALQHNVDNLLQLGLSKQQVVQALPHNPTLLARPPKNLARLEAVLQQELGADRQLWVKVLHSAARAANCSEATLRQRTQTLVTEFGQAEALRMVGNAPNLLAIDGIVWRLALAVWRLCGVADPLAVVRNNPQLLMVDCLNASRLANVLALQQLLPWEPSAAQIIKHHGSYLRHSPKTLAGRLLYLEQLGLLQQLVADKRAAKREWRQTQQEPSAGKEAATEPAFISVGDVASLAPAHFAGLVQHAEAWLSEDSELDSCSPSFEEFSKGLHQLPAWQRLWSDAEAAVAELEQQLPPELMRAGVSGRRGSNGGNVGSGSD</sequence>
<accession>A0A9D4YV63</accession>
<evidence type="ECO:0000313" key="6">
    <source>
        <dbReference type="Proteomes" id="UP001055712"/>
    </source>
</evidence>
<evidence type="ECO:0000256" key="3">
    <source>
        <dbReference type="ARBA" id="ARBA00022946"/>
    </source>
</evidence>